<dbReference type="SMART" id="SM00256">
    <property type="entry name" value="FBOX"/>
    <property type="match status" value="1"/>
</dbReference>
<dbReference type="STRING" id="63057.A0A2P5FFC2"/>
<dbReference type="OrthoDB" id="610337at2759"/>
<sequence length="512" mass="58744">MAMKRKRILSPSPACGTEKSSPDELIQISGSAIIDLPNRILFKILFNLPTKSIVFCKSVCKKWRILISSPQFAELHLAQAKPQLLLRALDSIRVSRTLFLVEPDCADGRGFDLDQYCSCPREQNSGRYCHMELNAKLKIPLRNAEPVLENQDDPGPNRRRCLNLKPKDHKYKIVNSCNGLLCLSGPSRNDPVAVCNPVTGEFINLPQSTADDEDVKSWVDCGLGFSPKSNQYKVIRVFDRNTWFERPVDHYDDSFNFTNKFAEVHTLGTDSWRSVVHAPNSNYKLGFPTYLKGALYWLYLNNRRPNYIVSFKFDNEQFVPVSLPCECERTSTNVSMGVLRGDLCVCDASDFTIKIWALKNYSTDFSIRIWTLENYNTVRKSWTKLLTVDTEVYGLYQPINYFKNGALLMFRNYTKGLVYYPDGLPDKYLGLRGLKSRYEAIVHIPSFISLKDIVVGNDVEILNVNSRCGNLKLAGETKSLNLEAQHEEMGYIDCSSYEIEDDYWNKYLWRKY</sequence>
<dbReference type="PANTHER" id="PTHR31672:SF13">
    <property type="entry name" value="F-BOX PROTEIN CPR30-LIKE"/>
    <property type="match status" value="1"/>
</dbReference>
<dbReference type="EMBL" id="JXTC01000038">
    <property type="protein sequence ID" value="PON96493.1"/>
    <property type="molecule type" value="Genomic_DNA"/>
</dbReference>
<dbReference type="Gene3D" id="1.20.1280.50">
    <property type="match status" value="1"/>
</dbReference>
<dbReference type="InterPro" id="IPR050796">
    <property type="entry name" value="SCF_F-box_component"/>
</dbReference>
<dbReference type="PROSITE" id="PS50181">
    <property type="entry name" value="FBOX"/>
    <property type="match status" value="1"/>
</dbReference>
<dbReference type="InterPro" id="IPR001810">
    <property type="entry name" value="F-box_dom"/>
</dbReference>
<protein>
    <submittedName>
        <fullName evidence="3">F-box domain containing protein</fullName>
    </submittedName>
</protein>
<dbReference type="InterPro" id="IPR017451">
    <property type="entry name" value="F-box-assoc_interact_dom"/>
</dbReference>
<evidence type="ECO:0000313" key="3">
    <source>
        <dbReference type="EMBL" id="PON96493.1"/>
    </source>
</evidence>
<dbReference type="Proteomes" id="UP000237000">
    <property type="component" value="Unassembled WGS sequence"/>
</dbReference>
<dbReference type="Pfam" id="PF00646">
    <property type="entry name" value="F-box"/>
    <property type="match status" value="1"/>
</dbReference>
<evidence type="ECO:0000259" key="2">
    <source>
        <dbReference type="PROSITE" id="PS50181"/>
    </source>
</evidence>
<comment type="caution">
    <text evidence="3">The sequence shown here is derived from an EMBL/GenBank/DDBJ whole genome shotgun (WGS) entry which is preliminary data.</text>
</comment>
<dbReference type="InterPro" id="IPR006527">
    <property type="entry name" value="F-box-assoc_dom_typ1"/>
</dbReference>
<feature type="region of interest" description="Disordered" evidence="1">
    <location>
        <begin position="1"/>
        <end position="22"/>
    </location>
</feature>
<reference evidence="4" key="1">
    <citation type="submission" date="2016-06" db="EMBL/GenBank/DDBJ databases">
        <title>Parallel loss of symbiosis genes in relatives of nitrogen-fixing non-legume Parasponia.</title>
        <authorList>
            <person name="Van Velzen R."/>
            <person name="Holmer R."/>
            <person name="Bu F."/>
            <person name="Rutten L."/>
            <person name="Van Zeijl A."/>
            <person name="Liu W."/>
            <person name="Santuari L."/>
            <person name="Cao Q."/>
            <person name="Sharma T."/>
            <person name="Shen D."/>
            <person name="Roswanjaya Y."/>
            <person name="Wardhani T."/>
            <person name="Kalhor M.S."/>
            <person name="Jansen J."/>
            <person name="Van den Hoogen J."/>
            <person name="Gungor B."/>
            <person name="Hartog M."/>
            <person name="Hontelez J."/>
            <person name="Verver J."/>
            <person name="Yang W.-C."/>
            <person name="Schijlen E."/>
            <person name="Repin R."/>
            <person name="Schilthuizen M."/>
            <person name="Schranz E."/>
            <person name="Heidstra R."/>
            <person name="Miyata K."/>
            <person name="Fedorova E."/>
            <person name="Kohlen W."/>
            <person name="Bisseling T."/>
            <person name="Smit S."/>
            <person name="Geurts R."/>
        </authorList>
    </citation>
    <scope>NUCLEOTIDE SEQUENCE [LARGE SCALE GENOMIC DNA]</scope>
    <source>
        <strain evidence="4">cv. RG33-2</strain>
    </source>
</reference>
<proteinExistence type="predicted"/>
<evidence type="ECO:0000313" key="4">
    <source>
        <dbReference type="Proteomes" id="UP000237000"/>
    </source>
</evidence>
<dbReference type="InParanoid" id="A0A2P5FFC2"/>
<accession>A0A2P5FFC2</accession>
<organism evidence="3 4">
    <name type="scientific">Trema orientale</name>
    <name type="common">Charcoal tree</name>
    <name type="synonym">Celtis orientalis</name>
    <dbReference type="NCBI Taxonomy" id="63057"/>
    <lineage>
        <taxon>Eukaryota</taxon>
        <taxon>Viridiplantae</taxon>
        <taxon>Streptophyta</taxon>
        <taxon>Embryophyta</taxon>
        <taxon>Tracheophyta</taxon>
        <taxon>Spermatophyta</taxon>
        <taxon>Magnoliopsida</taxon>
        <taxon>eudicotyledons</taxon>
        <taxon>Gunneridae</taxon>
        <taxon>Pentapetalae</taxon>
        <taxon>rosids</taxon>
        <taxon>fabids</taxon>
        <taxon>Rosales</taxon>
        <taxon>Cannabaceae</taxon>
        <taxon>Trema</taxon>
    </lineage>
</organism>
<dbReference type="SUPFAM" id="SSF81383">
    <property type="entry name" value="F-box domain"/>
    <property type="match status" value="1"/>
</dbReference>
<evidence type="ECO:0000256" key="1">
    <source>
        <dbReference type="SAM" id="MobiDB-lite"/>
    </source>
</evidence>
<dbReference type="NCBIfam" id="TIGR01640">
    <property type="entry name" value="F_box_assoc_1"/>
    <property type="match status" value="1"/>
</dbReference>
<feature type="domain" description="F-box" evidence="2">
    <location>
        <begin position="30"/>
        <end position="75"/>
    </location>
</feature>
<gene>
    <name evidence="3" type="ORF">TorRG33x02_077660</name>
</gene>
<dbReference type="InterPro" id="IPR036047">
    <property type="entry name" value="F-box-like_dom_sf"/>
</dbReference>
<dbReference type="AlphaFoldDB" id="A0A2P5FFC2"/>
<dbReference type="Pfam" id="PF07734">
    <property type="entry name" value="FBA_1"/>
    <property type="match status" value="1"/>
</dbReference>
<name>A0A2P5FFC2_TREOI</name>
<keyword evidence="4" id="KW-1185">Reference proteome</keyword>
<dbReference type="PANTHER" id="PTHR31672">
    <property type="entry name" value="BNACNNG10540D PROTEIN"/>
    <property type="match status" value="1"/>
</dbReference>